<name>A0A9X8EBC4_APHAT</name>
<keyword evidence="5" id="KW-1133">Transmembrane helix</keyword>
<comment type="caution">
    <text evidence="6">The sequence shown here is derived from an EMBL/GenBank/DDBJ whole genome shotgun (WGS) entry which is preliminary data.</text>
</comment>
<dbReference type="Gene3D" id="3.90.226.10">
    <property type="entry name" value="2-enoyl-CoA Hydratase, Chain A, domain 1"/>
    <property type="match status" value="1"/>
</dbReference>
<dbReference type="Gene3D" id="1.10.12.10">
    <property type="entry name" value="Lyase 2-enoyl-coa Hydratase, Chain A, domain 2"/>
    <property type="match status" value="1"/>
</dbReference>
<dbReference type="SUPFAM" id="SSF52096">
    <property type="entry name" value="ClpP/crotonase"/>
    <property type="match status" value="1"/>
</dbReference>
<dbReference type="NCBIfam" id="TIGR00797">
    <property type="entry name" value="matE"/>
    <property type="match status" value="1"/>
</dbReference>
<evidence type="ECO:0000256" key="3">
    <source>
        <dbReference type="ARBA" id="ARBA00023239"/>
    </source>
</evidence>
<feature type="transmembrane region" description="Helical" evidence="5">
    <location>
        <begin position="255"/>
        <end position="276"/>
    </location>
</feature>
<dbReference type="CDD" id="cd13132">
    <property type="entry name" value="MATE_eukaryotic"/>
    <property type="match status" value="1"/>
</dbReference>
<protein>
    <submittedName>
        <fullName evidence="6">Uncharacterized protein</fullName>
    </submittedName>
</protein>
<dbReference type="GO" id="GO:0005739">
    <property type="term" value="C:mitochondrion"/>
    <property type="evidence" value="ECO:0007669"/>
    <property type="project" value="TreeGrafter"/>
</dbReference>
<feature type="transmembrane region" description="Helical" evidence="5">
    <location>
        <begin position="210"/>
        <end position="243"/>
    </location>
</feature>
<evidence type="ECO:0000256" key="2">
    <source>
        <dbReference type="ARBA" id="ARBA00010199"/>
    </source>
</evidence>
<comment type="similarity">
    <text evidence="1 4">Belongs to the enoyl-CoA hydratase/isomerase family.</text>
</comment>
<dbReference type="GO" id="GO:0042910">
    <property type="term" value="F:xenobiotic transmembrane transporter activity"/>
    <property type="evidence" value="ECO:0007669"/>
    <property type="project" value="InterPro"/>
</dbReference>
<comment type="similarity">
    <text evidence="2">Belongs to the multi antimicrobial extrusion (MATE) (TC 2.A.66.1) family.</text>
</comment>
<keyword evidence="3" id="KW-0456">Lyase</keyword>
<evidence type="ECO:0000256" key="1">
    <source>
        <dbReference type="ARBA" id="ARBA00005254"/>
    </source>
</evidence>
<dbReference type="InterPro" id="IPR029045">
    <property type="entry name" value="ClpP/crotonase-like_dom_sf"/>
</dbReference>
<dbReference type="InterPro" id="IPR002528">
    <property type="entry name" value="MATE_fam"/>
</dbReference>
<sequence length="600" mass="64874">MSVGLGLATAMDTLCTQALGAGNAKKFGAYLQGGMLAMALVLVPVFVVNWYSGWILKSLHQDATISAMAGTFTRYSTVGLPFLCLYELVKRLLQAHHITWPTAVVAVLGNAIHVGVGYYLVNFTSYGFYGAAIGRSVAYVCLPFLLLPYFWWHPIHLDWNIVGQWSLRDAWASLPAFLEFGVPGMVAMVVEWGAFEILTLFSGLMPDHTVVLGVNSIIMTIISVVYMLFWGVSTAACIRIGFFLGANQPAKAKQVTLLCYAITFGCCLCTALFLVLTRNVLPQLFVEDVDVVQRTAMAVLFVIPCHMIDSMNCVTTGVLRAMGKQHVGVVVLTSAYYVVGVPAAALCGLYFGWSVEGLWVAREFQVERLTGDLDGVALLTMSRPAARNALGKQMMREMREAMDSIRFDTKVRVVVLHSTVDRVFCAGADLKERIAMTPEEAAATVFGLRAAFTELEQLPMPTIAAIEGAALGGGLEMALACDFRIAGAKALLGTPETGLAILPGAGGTQRLPRLRIGLVDYAVDANAALEKAYALAREILPNGPIGVRCAKEAITKGIEVDLASGMAIERACYAQVIPTKDRLEGLKAFQEKRKPVYKGE</sequence>
<feature type="transmembrane region" description="Helical" evidence="5">
    <location>
        <begin position="171"/>
        <end position="190"/>
    </location>
</feature>
<evidence type="ECO:0000256" key="5">
    <source>
        <dbReference type="SAM" id="Phobius"/>
    </source>
</evidence>
<dbReference type="EMBL" id="QUTI01014279">
    <property type="protein sequence ID" value="RLO12163.1"/>
    <property type="molecule type" value="Genomic_DNA"/>
</dbReference>
<dbReference type="InterPro" id="IPR014748">
    <property type="entry name" value="Enoyl-CoA_hydra_C"/>
</dbReference>
<dbReference type="Proteomes" id="UP000275652">
    <property type="component" value="Unassembled WGS sequence"/>
</dbReference>
<evidence type="ECO:0000256" key="4">
    <source>
        <dbReference type="RuleBase" id="RU003707"/>
    </source>
</evidence>
<dbReference type="PANTHER" id="PTHR11941">
    <property type="entry name" value="ENOYL-COA HYDRATASE-RELATED"/>
    <property type="match status" value="1"/>
</dbReference>
<feature type="transmembrane region" description="Helical" evidence="5">
    <location>
        <begin position="30"/>
        <end position="51"/>
    </location>
</feature>
<feature type="transmembrane region" description="Helical" evidence="5">
    <location>
        <begin position="126"/>
        <end position="151"/>
    </location>
</feature>
<keyword evidence="5" id="KW-0472">Membrane</keyword>
<dbReference type="InterPro" id="IPR045069">
    <property type="entry name" value="MATE_euk"/>
</dbReference>
<dbReference type="CDD" id="cd06558">
    <property type="entry name" value="crotonase-like"/>
    <property type="match status" value="1"/>
</dbReference>
<keyword evidence="5" id="KW-0812">Transmembrane</keyword>
<dbReference type="AlphaFoldDB" id="A0A9X8EBC4"/>
<dbReference type="InterPro" id="IPR018376">
    <property type="entry name" value="Enoyl-CoA_hyd/isom_CS"/>
</dbReference>
<evidence type="ECO:0000313" key="7">
    <source>
        <dbReference type="Proteomes" id="UP000275652"/>
    </source>
</evidence>
<dbReference type="PROSITE" id="PS00166">
    <property type="entry name" value="ENOYL_COA_HYDRATASE"/>
    <property type="match status" value="1"/>
</dbReference>
<feature type="transmembrane region" description="Helical" evidence="5">
    <location>
        <begin position="296"/>
        <end position="315"/>
    </location>
</feature>
<dbReference type="GO" id="GO:0006635">
    <property type="term" value="P:fatty acid beta-oxidation"/>
    <property type="evidence" value="ECO:0007669"/>
    <property type="project" value="TreeGrafter"/>
</dbReference>
<dbReference type="PANTHER" id="PTHR11941:SF171">
    <property type="entry name" value="SD19268P"/>
    <property type="match status" value="1"/>
</dbReference>
<feature type="transmembrane region" description="Helical" evidence="5">
    <location>
        <begin position="98"/>
        <end position="120"/>
    </location>
</feature>
<dbReference type="GO" id="GO:0016020">
    <property type="term" value="C:membrane"/>
    <property type="evidence" value="ECO:0007669"/>
    <property type="project" value="InterPro"/>
</dbReference>
<evidence type="ECO:0000313" key="6">
    <source>
        <dbReference type="EMBL" id="RLO12163.1"/>
    </source>
</evidence>
<organism evidence="6 7">
    <name type="scientific">Aphanomyces astaci</name>
    <name type="common">Crayfish plague agent</name>
    <dbReference type="NCBI Taxonomy" id="112090"/>
    <lineage>
        <taxon>Eukaryota</taxon>
        <taxon>Sar</taxon>
        <taxon>Stramenopiles</taxon>
        <taxon>Oomycota</taxon>
        <taxon>Saprolegniomycetes</taxon>
        <taxon>Saprolegniales</taxon>
        <taxon>Verrucalvaceae</taxon>
        <taxon>Aphanomyces</taxon>
    </lineage>
</organism>
<feature type="transmembrane region" description="Helical" evidence="5">
    <location>
        <begin position="327"/>
        <end position="353"/>
    </location>
</feature>
<dbReference type="FunFam" id="1.10.12.10:FF:000001">
    <property type="entry name" value="Probable enoyl-CoA hydratase, mitochondrial"/>
    <property type="match status" value="1"/>
</dbReference>
<proteinExistence type="inferred from homology"/>
<dbReference type="GO" id="GO:1990961">
    <property type="term" value="P:xenobiotic detoxification by transmembrane export across the plasma membrane"/>
    <property type="evidence" value="ECO:0007669"/>
    <property type="project" value="InterPro"/>
</dbReference>
<dbReference type="GO" id="GO:0016836">
    <property type="term" value="F:hydro-lyase activity"/>
    <property type="evidence" value="ECO:0007669"/>
    <property type="project" value="UniProtKB-ARBA"/>
</dbReference>
<accession>A0A9X8EBC4</accession>
<dbReference type="InterPro" id="IPR001753">
    <property type="entry name" value="Enoyl-CoA_hydra/iso"/>
</dbReference>
<reference evidence="6 7" key="1">
    <citation type="journal article" date="2018" name="J. Invertebr. Pathol.">
        <title>New genotyping method for the causative agent of crayfish plague (Aphanomyces astaci) based on whole genome data.</title>
        <authorList>
            <person name="Minardi D."/>
            <person name="Studholme D.J."/>
            <person name="van der Giezen M."/>
            <person name="Pretto T."/>
            <person name="Oidtmann B."/>
        </authorList>
    </citation>
    <scope>NUCLEOTIDE SEQUENCE [LARGE SCALE GENOMIC DNA]</scope>
    <source>
        <strain evidence="6 7">KB13</strain>
    </source>
</reference>
<dbReference type="Pfam" id="PF00378">
    <property type="entry name" value="ECH_1"/>
    <property type="match status" value="2"/>
</dbReference>
<dbReference type="Pfam" id="PF01554">
    <property type="entry name" value="MatE"/>
    <property type="match status" value="2"/>
</dbReference>
<dbReference type="GO" id="GO:0015297">
    <property type="term" value="F:antiporter activity"/>
    <property type="evidence" value="ECO:0007669"/>
    <property type="project" value="InterPro"/>
</dbReference>
<gene>
    <name evidence="6" type="ORF">DYB28_004933</name>
</gene>